<name>T1CPH8_9ZZZZ</name>
<gene>
    <name evidence="2" type="ORF">B1A_06296</name>
</gene>
<evidence type="ECO:0000313" key="2">
    <source>
        <dbReference type="EMBL" id="EQD70424.1"/>
    </source>
</evidence>
<evidence type="ECO:0000256" key="1">
    <source>
        <dbReference type="SAM" id="MobiDB-lite"/>
    </source>
</evidence>
<dbReference type="AlphaFoldDB" id="T1CPH8"/>
<dbReference type="GO" id="GO:0006508">
    <property type="term" value="P:proteolysis"/>
    <property type="evidence" value="ECO:0007669"/>
    <property type="project" value="InterPro"/>
</dbReference>
<reference evidence="2" key="1">
    <citation type="submission" date="2013-08" db="EMBL/GenBank/DDBJ databases">
        <authorList>
            <person name="Mendez C."/>
            <person name="Richter M."/>
            <person name="Ferrer M."/>
            <person name="Sanchez J."/>
        </authorList>
    </citation>
    <scope>NUCLEOTIDE SEQUENCE</scope>
</reference>
<proteinExistence type="predicted"/>
<organism evidence="2">
    <name type="scientific">mine drainage metagenome</name>
    <dbReference type="NCBI Taxonomy" id="410659"/>
    <lineage>
        <taxon>unclassified sequences</taxon>
        <taxon>metagenomes</taxon>
        <taxon>ecological metagenomes</taxon>
    </lineage>
</organism>
<reference evidence="2" key="2">
    <citation type="journal article" date="2014" name="ISME J.">
        <title>Microbial stratification in low pH oxic and suboxic macroscopic growths along an acid mine drainage.</title>
        <authorList>
            <person name="Mendez-Garcia C."/>
            <person name="Mesa V."/>
            <person name="Sprenger R.R."/>
            <person name="Richter M."/>
            <person name="Diez M.S."/>
            <person name="Solano J."/>
            <person name="Bargiela R."/>
            <person name="Golyshina O.V."/>
            <person name="Manteca A."/>
            <person name="Ramos J.L."/>
            <person name="Gallego J.R."/>
            <person name="Llorente I."/>
            <person name="Martins Dos Santos V.A."/>
            <person name="Jensen O.N."/>
            <person name="Pelaez A.I."/>
            <person name="Sanchez J."/>
            <person name="Ferrer M."/>
        </authorList>
    </citation>
    <scope>NUCLEOTIDE SEQUENCE</scope>
</reference>
<sequence>MSAVFPPPSWQSAAGVPVSANPGHLGGRGVPDVAGDADPQTGYRVLVDGLPAVFGGTSAVA</sequence>
<dbReference type="SUPFAM" id="SSF52743">
    <property type="entry name" value="Subtilisin-like"/>
    <property type="match status" value="1"/>
</dbReference>
<feature type="region of interest" description="Disordered" evidence="1">
    <location>
        <begin position="1"/>
        <end position="37"/>
    </location>
</feature>
<protein>
    <submittedName>
        <fullName evidence="2">Peptidase S53 propeptide</fullName>
    </submittedName>
</protein>
<dbReference type="GO" id="GO:0004252">
    <property type="term" value="F:serine-type endopeptidase activity"/>
    <property type="evidence" value="ECO:0007669"/>
    <property type="project" value="InterPro"/>
</dbReference>
<comment type="caution">
    <text evidence="2">The sequence shown here is derived from an EMBL/GenBank/DDBJ whole genome shotgun (WGS) entry which is preliminary data.</text>
</comment>
<feature type="non-terminal residue" evidence="2">
    <location>
        <position position="61"/>
    </location>
</feature>
<dbReference type="EMBL" id="AUZX01004579">
    <property type="protein sequence ID" value="EQD70424.1"/>
    <property type="molecule type" value="Genomic_DNA"/>
</dbReference>
<dbReference type="Gene3D" id="3.40.50.200">
    <property type="entry name" value="Peptidase S8/S53 domain"/>
    <property type="match status" value="1"/>
</dbReference>
<accession>T1CPH8</accession>
<dbReference type="InterPro" id="IPR036852">
    <property type="entry name" value="Peptidase_S8/S53_dom_sf"/>
</dbReference>